<evidence type="ECO:0000313" key="1">
    <source>
        <dbReference type="EMBL" id="JAH21583.1"/>
    </source>
</evidence>
<accession>A0A0E9QZR8</accession>
<dbReference type="EMBL" id="GBXM01086994">
    <property type="protein sequence ID" value="JAH21583.1"/>
    <property type="molecule type" value="Transcribed_RNA"/>
</dbReference>
<protein>
    <submittedName>
        <fullName evidence="1">Uncharacterized protein</fullName>
    </submittedName>
</protein>
<dbReference type="AlphaFoldDB" id="A0A0E9QZR8"/>
<organism evidence="1">
    <name type="scientific">Anguilla anguilla</name>
    <name type="common">European freshwater eel</name>
    <name type="synonym">Muraena anguilla</name>
    <dbReference type="NCBI Taxonomy" id="7936"/>
    <lineage>
        <taxon>Eukaryota</taxon>
        <taxon>Metazoa</taxon>
        <taxon>Chordata</taxon>
        <taxon>Craniata</taxon>
        <taxon>Vertebrata</taxon>
        <taxon>Euteleostomi</taxon>
        <taxon>Actinopterygii</taxon>
        <taxon>Neopterygii</taxon>
        <taxon>Teleostei</taxon>
        <taxon>Anguilliformes</taxon>
        <taxon>Anguillidae</taxon>
        <taxon>Anguilla</taxon>
    </lineage>
</organism>
<sequence length="33" mass="3420">MSFFISVCCCTARSSSVALSCARPAQVTVSHGL</sequence>
<name>A0A0E9QZR8_ANGAN</name>
<reference evidence="1" key="2">
    <citation type="journal article" date="2015" name="Fish Shellfish Immunol.">
        <title>Early steps in the European eel (Anguilla anguilla)-Vibrio vulnificus interaction in the gills: Role of the RtxA13 toxin.</title>
        <authorList>
            <person name="Callol A."/>
            <person name="Pajuelo D."/>
            <person name="Ebbesson L."/>
            <person name="Teles M."/>
            <person name="MacKenzie S."/>
            <person name="Amaro C."/>
        </authorList>
    </citation>
    <scope>NUCLEOTIDE SEQUENCE</scope>
</reference>
<reference evidence="1" key="1">
    <citation type="submission" date="2014-11" db="EMBL/GenBank/DDBJ databases">
        <authorList>
            <person name="Amaro Gonzalez C."/>
        </authorList>
    </citation>
    <scope>NUCLEOTIDE SEQUENCE</scope>
</reference>
<proteinExistence type="predicted"/>